<keyword evidence="16" id="KW-1185">Reference proteome</keyword>
<protein>
    <recommendedName>
        <fullName evidence="4 13">Delta-aminolevulinic acid dehydratase</fullName>
        <ecNumber evidence="3 13">4.2.1.24</ecNumber>
    </recommendedName>
</protein>
<comment type="subunit">
    <text evidence="13">Homooctamer.</text>
</comment>
<sequence length="323" mass="35837">MNIINRRPRRLRKNKNIRHLVSENSFDLTDLIQPIFIEEGIDEAIEIDALPGLYRISEKQISTDIEALYRLGIRYVMPFGISKRKDHCGSDTWSENGLLSRMIRAIKEACPDMVVIPDICFCEYTDHGHCGVVSDDQIDNDKTLANLAKQSVAAAKAGADILAPSAMMDGQTGAIRNALDEAGFAHVGIMAHSMKYASAFYGPFRTAVDCEIKGDRKTYQADPANSREAYVEASLDEQEGADILMVKPGMPYLDVVRQLRDVTHLPIAAYQVSGEYGMIKSAARAGILDERQTVTESILGFKRAGADIIVTYYAKQIAQWLNN</sequence>
<proteinExistence type="inferred from homology"/>
<evidence type="ECO:0000256" key="3">
    <source>
        <dbReference type="ARBA" id="ARBA00012053"/>
    </source>
</evidence>
<dbReference type="SUPFAM" id="SSF51569">
    <property type="entry name" value="Aldolase"/>
    <property type="match status" value="1"/>
</dbReference>
<evidence type="ECO:0000313" key="16">
    <source>
        <dbReference type="Proteomes" id="UP000094936"/>
    </source>
</evidence>
<evidence type="ECO:0000256" key="8">
    <source>
        <dbReference type="ARBA" id="ARBA00047651"/>
    </source>
</evidence>
<evidence type="ECO:0000256" key="5">
    <source>
        <dbReference type="ARBA" id="ARBA00023133"/>
    </source>
</evidence>
<dbReference type="AlphaFoldDB" id="A0A1C3EL50"/>
<dbReference type="PROSITE" id="PS00169">
    <property type="entry name" value="D_ALA_DEHYDRATASE"/>
    <property type="match status" value="1"/>
</dbReference>
<dbReference type="GO" id="GO:0005829">
    <property type="term" value="C:cytosol"/>
    <property type="evidence" value="ECO:0007669"/>
    <property type="project" value="TreeGrafter"/>
</dbReference>
<keyword evidence="11" id="KW-0479">Metal-binding</keyword>
<dbReference type="PRINTS" id="PR00144">
    <property type="entry name" value="DALDHYDRTASE"/>
</dbReference>
<evidence type="ECO:0000256" key="11">
    <source>
        <dbReference type="PIRSR" id="PIRSR001415-3"/>
    </source>
</evidence>
<dbReference type="UniPathway" id="UPA00251">
    <property type="reaction ID" value="UER00318"/>
</dbReference>
<comment type="similarity">
    <text evidence="2 14">Belongs to the ALAD family.</text>
</comment>
<feature type="binding site" evidence="12">
    <location>
        <position position="232"/>
    </location>
    <ligand>
        <name>Mg(2+)</name>
        <dbReference type="ChEBI" id="CHEBI:18420"/>
    </ligand>
</feature>
<gene>
    <name evidence="15" type="ORF">A8L45_07875</name>
</gene>
<dbReference type="GO" id="GO:0006782">
    <property type="term" value="P:protoporphyrinogen IX biosynthetic process"/>
    <property type="evidence" value="ECO:0007669"/>
    <property type="project" value="UniProtKB-UniPathway"/>
</dbReference>
<evidence type="ECO:0000256" key="14">
    <source>
        <dbReference type="RuleBase" id="RU004161"/>
    </source>
</evidence>
<name>A0A1C3EL50_9GAMM</name>
<dbReference type="PANTHER" id="PTHR11458:SF1">
    <property type="entry name" value="DELTA-AMINOLEVULINIC ACID DEHYDRATASE"/>
    <property type="match status" value="1"/>
</dbReference>
<reference evidence="15 16" key="1">
    <citation type="submission" date="2016-05" db="EMBL/GenBank/DDBJ databases">
        <title>Genomic Taxonomy of the Vibrionaceae.</title>
        <authorList>
            <person name="Gomez-Gil B."/>
            <person name="Enciso-Ibarra J."/>
        </authorList>
    </citation>
    <scope>NUCLEOTIDE SEQUENCE [LARGE SCALE GENOMIC DNA]</scope>
    <source>
        <strain evidence="15 16">CAIM 1920</strain>
    </source>
</reference>
<keyword evidence="12" id="KW-0460">Magnesium</keyword>
<feature type="active site" description="Schiff-base intermediate with substrate" evidence="9">
    <location>
        <position position="247"/>
    </location>
</feature>
<feature type="active site" description="Schiff-base intermediate with substrate" evidence="9">
    <location>
        <position position="195"/>
    </location>
</feature>
<evidence type="ECO:0000313" key="15">
    <source>
        <dbReference type="EMBL" id="ODA33959.1"/>
    </source>
</evidence>
<dbReference type="FunFam" id="3.20.20.70:FF:000019">
    <property type="entry name" value="Delta-aminolevulinic acid dehydratase"/>
    <property type="match status" value="1"/>
</dbReference>
<dbReference type="SMART" id="SM01004">
    <property type="entry name" value="ALAD"/>
    <property type="match status" value="1"/>
</dbReference>
<dbReference type="CDD" id="cd00384">
    <property type="entry name" value="ALAD_PBGS"/>
    <property type="match status" value="1"/>
</dbReference>
<keyword evidence="7 13" id="KW-0627">Porphyrin biosynthesis</keyword>
<dbReference type="EMBL" id="LYBM01000011">
    <property type="protein sequence ID" value="ODA33959.1"/>
    <property type="molecule type" value="Genomic_DNA"/>
</dbReference>
<organism evidence="15 16">
    <name type="scientific">Veronia pacifica</name>
    <dbReference type="NCBI Taxonomy" id="1080227"/>
    <lineage>
        <taxon>Bacteria</taxon>
        <taxon>Pseudomonadati</taxon>
        <taxon>Pseudomonadota</taxon>
        <taxon>Gammaproteobacteria</taxon>
        <taxon>Vibrionales</taxon>
        <taxon>Vibrionaceae</taxon>
        <taxon>Veronia</taxon>
    </lineage>
</organism>
<evidence type="ECO:0000256" key="7">
    <source>
        <dbReference type="ARBA" id="ARBA00023244"/>
    </source>
</evidence>
<feature type="binding site" evidence="10">
    <location>
        <position position="273"/>
    </location>
    <ligand>
        <name>5-aminolevulinate</name>
        <dbReference type="ChEBI" id="CHEBI:356416"/>
        <label>2</label>
    </ligand>
</feature>
<feature type="binding site" evidence="10">
    <location>
        <position position="312"/>
    </location>
    <ligand>
        <name>5-aminolevulinate</name>
        <dbReference type="ChEBI" id="CHEBI:356416"/>
        <label>2</label>
    </ligand>
</feature>
<feature type="binding site" evidence="10">
    <location>
        <position position="216"/>
    </location>
    <ligand>
        <name>5-aminolevulinate</name>
        <dbReference type="ChEBI" id="CHEBI:356416"/>
        <label>1</label>
    </ligand>
</feature>
<evidence type="ECO:0000256" key="13">
    <source>
        <dbReference type="RuleBase" id="RU000515"/>
    </source>
</evidence>
<dbReference type="PIRSF" id="PIRSF001415">
    <property type="entry name" value="Porphbilin_synth"/>
    <property type="match status" value="1"/>
</dbReference>
<evidence type="ECO:0000256" key="4">
    <source>
        <dbReference type="ARBA" id="ARBA00020771"/>
    </source>
</evidence>
<dbReference type="STRING" id="1080227.A8L45_07875"/>
<feature type="binding site" evidence="11">
    <location>
        <position position="122"/>
    </location>
    <ligand>
        <name>Zn(2+)</name>
        <dbReference type="ChEBI" id="CHEBI:29105"/>
        <note>catalytic</note>
    </ligand>
</feature>
<keyword evidence="5" id="KW-0350">Heme biosynthesis</keyword>
<feature type="binding site" evidence="11">
    <location>
        <position position="130"/>
    </location>
    <ligand>
        <name>Zn(2+)</name>
        <dbReference type="ChEBI" id="CHEBI:29105"/>
        <note>catalytic</note>
    </ligand>
</feature>
<dbReference type="RefSeq" id="WP_068900962.1">
    <property type="nucleotide sequence ID" value="NZ_JBHUIF010000013.1"/>
</dbReference>
<evidence type="ECO:0000256" key="9">
    <source>
        <dbReference type="PIRSR" id="PIRSR001415-1"/>
    </source>
</evidence>
<dbReference type="PANTHER" id="PTHR11458">
    <property type="entry name" value="DELTA-AMINOLEVULINIC ACID DEHYDRATASE"/>
    <property type="match status" value="1"/>
</dbReference>
<dbReference type="Pfam" id="PF00490">
    <property type="entry name" value="ALAD"/>
    <property type="match status" value="1"/>
</dbReference>
<evidence type="ECO:0000256" key="2">
    <source>
        <dbReference type="ARBA" id="ARBA00008055"/>
    </source>
</evidence>
<feature type="binding site" evidence="10">
    <location>
        <position position="205"/>
    </location>
    <ligand>
        <name>5-aminolevulinate</name>
        <dbReference type="ChEBI" id="CHEBI:356416"/>
        <label>1</label>
    </ligand>
</feature>
<evidence type="ECO:0000256" key="10">
    <source>
        <dbReference type="PIRSR" id="PIRSR001415-2"/>
    </source>
</evidence>
<accession>A0A1C3EL50</accession>
<dbReference type="GO" id="GO:0004655">
    <property type="term" value="F:porphobilinogen synthase activity"/>
    <property type="evidence" value="ECO:0007669"/>
    <property type="project" value="UniProtKB-EC"/>
</dbReference>
<comment type="caution">
    <text evidence="15">The sequence shown here is derived from an EMBL/GenBank/DDBJ whole genome shotgun (WGS) entry which is preliminary data.</text>
</comment>
<feature type="binding site" evidence="11">
    <location>
        <position position="120"/>
    </location>
    <ligand>
        <name>Zn(2+)</name>
        <dbReference type="ChEBI" id="CHEBI:29105"/>
        <note>catalytic</note>
    </ligand>
</feature>
<dbReference type="InterPro" id="IPR013785">
    <property type="entry name" value="Aldolase_TIM"/>
</dbReference>
<dbReference type="EC" id="4.2.1.24" evidence="3 13"/>
<comment type="catalytic activity">
    <reaction evidence="8 13">
        <text>2 5-aminolevulinate = porphobilinogen + 2 H2O + H(+)</text>
        <dbReference type="Rhea" id="RHEA:24064"/>
        <dbReference type="ChEBI" id="CHEBI:15377"/>
        <dbReference type="ChEBI" id="CHEBI:15378"/>
        <dbReference type="ChEBI" id="CHEBI:58126"/>
        <dbReference type="ChEBI" id="CHEBI:356416"/>
        <dbReference type="EC" id="4.2.1.24"/>
    </reaction>
</comment>
<evidence type="ECO:0000256" key="6">
    <source>
        <dbReference type="ARBA" id="ARBA00023239"/>
    </source>
</evidence>
<dbReference type="InterPro" id="IPR030656">
    <property type="entry name" value="ALAD_AS"/>
</dbReference>
<dbReference type="GO" id="GO:0008270">
    <property type="term" value="F:zinc ion binding"/>
    <property type="evidence" value="ECO:0007669"/>
    <property type="project" value="TreeGrafter"/>
</dbReference>
<dbReference type="InterPro" id="IPR001731">
    <property type="entry name" value="ALAD"/>
</dbReference>
<dbReference type="Gene3D" id="3.20.20.70">
    <property type="entry name" value="Aldolase class I"/>
    <property type="match status" value="1"/>
</dbReference>
<dbReference type="NCBIfam" id="NF009923">
    <property type="entry name" value="PRK13384.1"/>
    <property type="match status" value="1"/>
</dbReference>
<keyword evidence="6 13" id="KW-0456">Lyase</keyword>
<evidence type="ECO:0000256" key="1">
    <source>
        <dbReference type="ARBA" id="ARBA00004694"/>
    </source>
</evidence>
<dbReference type="Proteomes" id="UP000094936">
    <property type="component" value="Unassembled WGS sequence"/>
</dbReference>
<dbReference type="NCBIfam" id="NF006762">
    <property type="entry name" value="PRK09283.1"/>
    <property type="match status" value="1"/>
</dbReference>
<keyword evidence="11" id="KW-0862">Zinc</keyword>
<dbReference type="OrthoDB" id="9805001at2"/>
<comment type="pathway">
    <text evidence="1">Porphyrin-containing compound metabolism; protoporphyrin-IX biosynthesis; coproporphyrinogen-III from 5-aminolevulinate: step 1/4.</text>
</comment>
<evidence type="ECO:0000256" key="12">
    <source>
        <dbReference type="PIRSR" id="PIRSR001415-5"/>
    </source>
</evidence>